<dbReference type="InterPro" id="IPR003594">
    <property type="entry name" value="HATPase_dom"/>
</dbReference>
<dbReference type="SUPFAM" id="SSF55874">
    <property type="entry name" value="ATPase domain of HSP90 chaperone/DNA topoisomerase II/histidine kinase"/>
    <property type="match status" value="1"/>
</dbReference>
<dbReference type="InterPro" id="IPR035965">
    <property type="entry name" value="PAS-like_dom_sf"/>
</dbReference>
<feature type="domain" description="Response regulatory" evidence="6">
    <location>
        <begin position="718"/>
        <end position="833"/>
    </location>
</feature>
<dbReference type="InterPro" id="IPR036097">
    <property type="entry name" value="HisK_dim/P_sf"/>
</dbReference>
<dbReference type="CDD" id="cd00082">
    <property type="entry name" value="HisKA"/>
    <property type="match status" value="1"/>
</dbReference>
<dbReference type="EC" id="2.7.13.3" evidence="2"/>
<dbReference type="Proteomes" id="UP001589896">
    <property type="component" value="Unassembled WGS sequence"/>
</dbReference>
<dbReference type="GO" id="GO:0005524">
    <property type="term" value="F:ATP binding"/>
    <property type="evidence" value="ECO:0007669"/>
    <property type="project" value="UniProtKB-KW"/>
</dbReference>
<evidence type="ECO:0000259" key="6">
    <source>
        <dbReference type="PROSITE" id="PS50110"/>
    </source>
</evidence>
<feature type="domain" description="Histidine kinase" evidence="5">
    <location>
        <begin position="478"/>
        <end position="696"/>
    </location>
</feature>
<evidence type="ECO:0000259" key="5">
    <source>
        <dbReference type="PROSITE" id="PS50109"/>
    </source>
</evidence>
<organism evidence="8 9">
    <name type="scientific">Lysobacter korlensis</name>
    <dbReference type="NCBI Taxonomy" id="553636"/>
    <lineage>
        <taxon>Bacteria</taxon>
        <taxon>Pseudomonadati</taxon>
        <taxon>Pseudomonadota</taxon>
        <taxon>Gammaproteobacteria</taxon>
        <taxon>Lysobacterales</taxon>
        <taxon>Lysobacteraceae</taxon>
        <taxon>Lysobacter</taxon>
    </lineage>
</organism>
<dbReference type="CDD" id="cd17580">
    <property type="entry name" value="REC_2_DhkD-like"/>
    <property type="match status" value="1"/>
</dbReference>
<feature type="modified residue" description="4-aspartylphosphate" evidence="4">
    <location>
        <position position="767"/>
    </location>
</feature>
<dbReference type="InterPro" id="IPR013655">
    <property type="entry name" value="PAS_fold_3"/>
</dbReference>
<evidence type="ECO:0000259" key="7">
    <source>
        <dbReference type="PROSITE" id="PS50113"/>
    </source>
</evidence>
<comment type="caution">
    <text evidence="8">The sequence shown here is derived from an EMBL/GenBank/DDBJ whole genome shotgun (WGS) entry which is preliminary data.</text>
</comment>
<dbReference type="SMART" id="SM00448">
    <property type="entry name" value="REC"/>
    <property type="match status" value="1"/>
</dbReference>
<protein>
    <recommendedName>
        <fullName evidence="2">histidine kinase</fullName>
        <ecNumber evidence="2">2.7.13.3</ecNumber>
    </recommendedName>
</protein>
<gene>
    <name evidence="8" type="ORF">ACFFGH_18635</name>
</gene>
<dbReference type="InterPro" id="IPR000014">
    <property type="entry name" value="PAS"/>
</dbReference>
<evidence type="ECO:0000256" key="4">
    <source>
        <dbReference type="PROSITE-ProRule" id="PRU00169"/>
    </source>
</evidence>
<dbReference type="EMBL" id="JBHLTG010000004">
    <property type="protein sequence ID" value="MFC0679860.1"/>
    <property type="molecule type" value="Genomic_DNA"/>
</dbReference>
<dbReference type="PRINTS" id="PR00344">
    <property type="entry name" value="BCTRLSENSOR"/>
</dbReference>
<evidence type="ECO:0000313" key="8">
    <source>
        <dbReference type="EMBL" id="MFC0679860.1"/>
    </source>
</evidence>
<dbReference type="SUPFAM" id="SSF47384">
    <property type="entry name" value="Homodimeric domain of signal transducing histidine kinase"/>
    <property type="match status" value="1"/>
</dbReference>
<dbReference type="Pfam" id="PF02518">
    <property type="entry name" value="HATPase_c"/>
    <property type="match status" value="1"/>
</dbReference>
<feature type="domain" description="PAC" evidence="7">
    <location>
        <begin position="416"/>
        <end position="467"/>
    </location>
</feature>
<dbReference type="Gene3D" id="3.40.50.2300">
    <property type="match status" value="1"/>
</dbReference>
<dbReference type="Pfam" id="PF08447">
    <property type="entry name" value="PAS_3"/>
    <property type="match status" value="1"/>
</dbReference>
<dbReference type="Gene3D" id="3.30.565.10">
    <property type="entry name" value="Histidine kinase-like ATPase, C-terminal domain"/>
    <property type="match status" value="1"/>
</dbReference>
<name>A0ABV6RSA3_9GAMM</name>
<keyword evidence="9" id="KW-1185">Reference proteome</keyword>
<dbReference type="Pfam" id="PF00512">
    <property type="entry name" value="HisKA"/>
    <property type="match status" value="1"/>
</dbReference>
<reference evidence="8 9" key="1">
    <citation type="submission" date="2024-09" db="EMBL/GenBank/DDBJ databases">
        <authorList>
            <person name="Sun Q."/>
            <person name="Mori K."/>
        </authorList>
    </citation>
    <scope>NUCLEOTIDE SEQUENCE [LARGE SCALE GENOMIC DNA]</scope>
    <source>
        <strain evidence="8 9">KCTC 23076</strain>
    </source>
</reference>
<accession>A0ABV6RSA3</accession>
<dbReference type="PROSITE" id="PS50113">
    <property type="entry name" value="PAC"/>
    <property type="match status" value="1"/>
</dbReference>
<dbReference type="InterPro" id="IPR005467">
    <property type="entry name" value="His_kinase_dom"/>
</dbReference>
<dbReference type="Gene3D" id="3.30.450.20">
    <property type="entry name" value="PAS domain"/>
    <property type="match status" value="2"/>
</dbReference>
<dbReference type="InterPro" id="IPR003661">
    <property type="entry name" value="HisK_dim/P_dom"/>
</dbReference>
<dbReference type="InterPro" id="IPR000700">
    <property type="entry name" value="PAS-assoc_C"/>
</dbReference>
<comment type="catalytic activity">
    <reaction evidence="1">
        <text>ATP + protein L-histidine = ADP + protein N-phospho-L-histidine.</text>
        <dbReference type="EC" id="2.7.13.3"/>
    </reaction>
</comment>
<evidence type="ECO:0000256" key="3">
    <source>
        <dbReference type="ARBA" id="ARBA00022553"/>
    </source>
</evidence>
<sequence>MPTPPSAPVTVQAVVDATGFEVPGLGRPAQWPTALRMMFGMMLDTQQPMSLVWGDERRLLYNEAYVQFLGEKHPAAFGQKLDQVWAEIWDDIGPLVDRARAGEALHLQDVPLAIQRGGRLTRAWFTFFFAPARNEDRSLCGMYSSVLETTSRVLIERRQSLLLDFSDQLEQLEQPDDVLCAATRLLATYLEAGDAFILQPGCEHGQDWSVNEVVGTGRLPQSLDSAALPEALRTLSISHDVVQSPASGLVAGPDDVGPDDVLLAVSVTPPGGSTSALAFICPQARAADDIDFVREVARRATAAIRQLLGVVELRRLTETLEVRVAERTAELERARRDALHVAERLQLSLDAAQLGEWDLDLTTDESHRSLRHDQCFGYDKPIPDWGFEKFIQHVHPEDREFVAQAFHNALDRVDEWDFECRVIWPDGSLHWIGAHGTVYDIDGRPSRMAGIVMDITARKLAEQELRNASRRKDEFLAMLAHELRNPLAPIGTAAQLLQMAPDDHDRVRTSSQIIMRQVSHITDLVDDLLDVSRVTRGLVKLDRVPLDLRTVVAAAVEQTRPLIESRGHALEVQTGADTLPVLGDRTRLIQVIANLLNNAAKYTPKGGRIGLDVGLRGDAVQVQVSDNGSGIAPSLLPVIFDLFTQAERTPDRSQGGLGIGLSLVRSIVQLHGGSVTAASSGPGCGSTFLVSLPLHTAEIEPAPATHAPTGAVPVHGLQVLIVDDNEDAATTMADLLRLQGHDALVAHTGRQALELGRAHAFDAYILDVGLPDMTGYELAGSLRAQGAGDAVFIAATGYGQSQDRELSRAAGFDHHLVKPVDSAELLDLLRAPA</sequence>
<dbReference type="PANTHER" id="PTHR43547">
    <property type="entry name" value="TWO-COMPONENT HISTIDINE KINASE"/>
    <property type="match status" value="1"/>
</dbReference>
<dbReference type="InterPro" id="IPR011006">
    <property type="entry name" value="CheY-like_superfamily"/>
</dbReference>
<dbReference type="SMART" id="SM00388">
    <property type="entry name" value="HisKA"/>
    <property type="match status" value="1"/>
</dbReference>
<keyword evidence="8" id="KW-0547">Nucleotide-binding</keyword>
<dbReference type="InterPro" id="IPR036890">
    <property type="entry name" value="HATPase_C_sf"/>
</dbReference>
<proteinExistence type="predicted"/>
<dbReference type="InterPro" id="IPR004358">
    <property type="entry name" value="Sig_transdc_His_kin-like_C"/>
</dbReference>
<dbReference type="PROSITE" id="PS50109">
    <property type="entry name" value="HIS_KIN"/>
    <property type="match status" value="1"/>
</dbReference>
<dbReference type="RefSeq" id="WP_386671008.1">
    <property type="nucleotide sequence ID" value="NZ_JBHLTG010000004.1"/>
</dbReference>
<evidence type="ECO:0000313" key="9">
    <source>
        <dbReference type="Proteomes" id="UP001589896"/>
    </source>
</evidence>
<dbReference type="InterPro" id="IPR001789">
    <property type="entry name" value="Sig_transdc_resp-reg_receiver"/>
</dbReference>
<evidence type="ECO:0000256" key="1">
    <source>
        <dbReference type="ARBA" id="ARBA00000085"/>
    </source>
</evidence>
<dbReference type="Pfam" id="PF00072">
    <property type="entry name" value="Response_reg"/>
    <property type="match status" value="1"/>
</dbReference>
<dbReference type="SMART" id="SM00387">
    <property type="entry name" value="HATPase_c"/>
    <property type="match status" value="1"/>
</dbReference>
<dbReference type="SUPFAM" id="SSF55785">
    <property type="entry name" value="PYP-like sensor domain (PAS domain)"/>
    <property type="match status" value="1"/>
</dbReference>
<dbReference type="CDD" id="cd00075">
    <property type="entry name" value="HATPase"/>
    <property type="match status" value="1"/>
</dbReference>
<keyword evidence="3 4" id="KW-0597">Phosphoprotein</keyword>
<dbReference type="CDD" id="cd00130">
    <property type="entry name" value="PAS"/>
    <property type="match status" value="1"/>
</dbReference>
<dbReference type="PROSITE" id="PS50110">
    <property type="entry name" value="RESPONSE_REGULATORY"/>
    <property type="match status" value="1"/>
</dbReference>
<dbReference type="Gene3D" id="2.10.70.100">
    <property type="match status" value="1"/>
</dbReference>
<evidence type="ECO:0000256" key="2">
    <source>
        <dbReference type="ARBA" id="ARBA00012438"/>
    </source>
</evidence>
<dbReference type="PANTHER" id="PTHR43547:SF2">
    <property type="entry name" value="HYBRID SIGNAL TRANSDUCTION HISTIDINE KINASE C"/>
    <property type="match status" value="1"/>
</dbReference>
<keyword evidence="8" id="KW-0067">ATP-binding</keyword>
<dbReference type="SUPFAM" id="SSF52172">
    <property type="entry name" value="CheY-like"/>
    <property type="match status" value="1"/>
</dbReference>
<dbReference type="Gene3D" id="1.10.287.130">
    <property type="match status" value="1"/>
</dbReference>
<dbReference type="NCBIfam" id="TIGR00229">
    <property type="entry name" value="sensory_box"/>
    <property type="match status" value="1"/>
</dbReference>